<dbReference type="EMBL" id="JAXQNO010000017">
    <property type="protein sequence ID" value="KAK4779444.1"/>
    <property type="molecule type" value="Genomic_DNA"/>
</dbReference>
<keyword evidence="11" id="KW-1185">Reference proteome</keyword>
<dbReference type="Gene3D" id="1.20.140.40">
    <property type="entry name" value="Invertase/pectin methylesterase inhibitor family protein"/>
    <property type="match status" value="1"/>
</dbReference>
<evidence type="ECO:0000313" key="10">
    <source>
        <dbReference type="EMBL" id="KAK4779444.1"/>
    </source>
</evidence>
<feature type="transmembrane region" description="Helical" evidence="8">
    <location>
        <begin position="104"/>
        <end position="128"/>
    </location>
</feature>
<evidence type="ECO:0000256" key="6">
    <source>
        <dbReference type="ARBA" id="ARBA00023180"/>
    </source>
</evidence>
<dbReference type="GO" id="GO:0030599">
    <property type="term" value="F:pectinesterase activity"/>
    <property type="evidence" value="ECO:0007669"/>
    <property type="project" value="UniProtKB-EC"/>
</dbReference>
<evidence type="ECO:0000256" key="2">
    <source>
        <dbReference type="ARBA" id="ARBA00007786"/>
    </source>
</evidence>
<dbReference type="CDD" id="cd15798">
    <property type="entry name" value="PMEI-like_3"/>
    <property type="match status" value="1"/>
</dbReference>
<dbReference type="GO" id="GO:0004857">
    <property type="term" value="F:enzyme inhibitor activity"/>
    <property type="evidence" value="ECO:0007669"/>
    <property type="project" value="InterPro"/>
</dbReference>
<evidence type="ECO:0000256" key="8">
    <source>
        <dbReference type="SAM" id="Phobius"/>
    </source>
</evidence>
<dbReference type="InterPro" id="IPR006501">
    <property type="entry name" value="Pectinesterase_inhib_dom"/>
</dbReference>
<comment type="similarity">
    <text evidence="7">Belongs to the PMEI family.</text>
</comment>
<comment type="caution">
    <text evidence="10">The sequence shown here is derived from an EMBL/GenBank/DDBJ whole genome shotgun (WGS) entry which is preliminary data.</text>
</comment>
<comment type="similarity">
    <text evidence="2">In the C-terminal section; belongs to the pectinesterase family.</text>
</comment>
<dbReference type="PANTHER" id="PTHR31080">
    <property type="entry name" value="PECTINESTERASE INHIBITOR-LIKE"/>
    <property type="match status" value="1"/>
</dbReference>
<reference evidence="10 11" key="1">
    <citation type="journal article" date="2023" name="Hortic Res">
        <title>Pangenome of water caltrop reveals structural variations and asymmetric subgenome divergence after allopolyploidization.</title>
        <authorList>
            <person name="Zhang X."/>
            <person name="Chen Y."/>
            <person name="Wang L."/>
            <person name="Yuan Y."/>
            <person name="Fang M."/>
            <person name="Shi L."/>
            <person name="Lu R."/>
            <person name="Comes H.P."/>
            <person name="Ma Y."/>
            <person name="Chen Y."/>
            <person name="Huang G."/>
            <person name="Zhou Y."/>
            <person name="Zheng Z."/>
            <person name="Qiu Y."/>
        </authorList>
    </citation>
    <scope>NUCLEOTIDE SEQUENCE [LARGE SCALE GENOMIC DNA]</scope>
    <source>
        <strain evidence="10">F231</strain>
    </source>
</reference>
<accession>A0AAN7L8B9</accession>
<keyword evidence="8" id="KW-0472">Membrane</keyword>
<evidence type="ECO:0000256" key="5">
    <source>
        <dbReference type="ARBA" id="ARBA00023157"/>
    </source>
</evidence>
<dbReference type="Pfam" id="PF04043">
    <property type="entry name" value="PMEI"/>
    <property type="match status" value="1"/>
</dbReference>
<keyword evidence="5" id="KW-1015">Disulfide bond</keyword>
<protein>
    <recommendedName>
        <fullName evidence="3">pectinesterase</fullName>
        <ecNumber evidence="3">3.1.1.11</ecNumber>
    </recommendedName>
</protein>
<dbReference type="SUPFAM" id="SSF101148">
    <property type="entry name" value="Plant invertase/pectin methylesterase inhibitor"/>
    <property type="match status" value="1"/>
</dbReference>
<dbReference type="Proteomes" id="UP001346149">
    <property type="component" value="Unassembled WGS sequence"/>
</dbReference>
<dbReference type="AlphaFoldDB" id="A0AAN7L8B9"/>
<dbReference type="PANTHER" id="PTHR31080:SF303">
    <property type="entry name" value="PECTINESTERASE 1-LIKE"/>
    <property type="match status" value="1"/>
</dbReference>
<name>A0AAN7L8B9_TRANT</name>
<sequence length="318" mass="35426">MVVVEAREYCFWHVTAGFDSNHSLETRKRVRFLTLRFGSEYSSEIPSKSLRPSTENLNFWATHLPFSSSGVTAMDSFNILKGYGKVDPVDEQPPFLPGTRRRSVLIAVSFLAILLLTLTIGFLVGALIHESATESAESSRLTSDLTESIRAVCSVTENPDYCFSSLSPVYGWMRPDPESILKLSLVVSVKELFNASLFVKQLRKTSDEVLTANSNGALWVCETQLEDALSRLNDSVAAMEAAPGTVVLTEVKISNIRTWVSAAMTDQETCLDGLEDRESAIFNEVRVKLQRSKDLMSNNLAIVAHMKELLDKFEMDMH</sequence>
<dbReference type="EC" id="3.1.1.11" evidence="3"/>
<keyword evidence="8" id="KW-1133">Transmembrane helix</keyword>
<feature type="domain" description="Pectinesterase inhibitor" evidence="9">
    <location>
        <begin position="144"/>
        <end position="302"/>
    </location>
</feature>
<evidence type="ECO:0000256" key="3">
    <source>
        <dbReference type="ARBA" id="ARBA00013229"/>
    </source>
</evidence>
<dbReference type="FunFam" id="1.20.140.40:FF:000010">
    <property type="entry name" value="Pectinesterase"/>
    <property type="match status" value="1"/>
</dbReference>
<keyword evidence="4" id="KW-0732">Signal</keyword>
<comment type="similarity">
    <text evidence="1">In the N-terminal section; belongs to the PMEI family.</text>
</comment>
<dbReference type="NCBIfam" id="TIGR01614">
    <property type="entry name" value="PME_inhib"/>
    <property type="match status" value="1"/>
</dbReference>
<dbReference type="InterPro" id="IPR035513">
    <property type="entry name" value="Invertase/methylesterase_inhib"/>
</dbReference>
<evidence type="ECO:0000313" key="11">
    <source>
        <dbReference type="Proteomes" id="UP001346149"/>
    </source>
</evidence>
<keyword evidence="8" id="KW-0812">Transmembrane</keyword>
<dbReference type="InterPro" id="IPR051955">
    <property type="entry name" value="PME_Inhibitor"/>
</dbReference>
<evidence type="ECO:0000256" key="1">
    <source>
        <dbReference type="ARBA" id="ARBA00006027"/>
    </source>
</evidence>
<evidence type="ECO:0000256" key="4">
    <source>
        <dbReference type="ARBA" id="ARBA00022729"/>
    </source>
</evidence>
<proteinExistence type="inferred from homology"/>
<organism evidence="10 11">
    <name type="scientific">Trapa natans</name>
    <name type="common">Water chestnut</name>
    <dbReference type="NCBI Taxonomy" id="22666"/>
    <lineage>
        <taxon>Eukaryota</taxon>
        <taxon>Viridiplantae</taxon>
        <taxon>Streptophyta</taxon>
        <taxon>Embryophyta</taxon>
        <taxon>Tracheophyta</taxon>
        <taxon>Spermatophyta</taxon>
        <taxon>Magnoliopsida</taxon>
        <taxon>eudicotyledons</taxon>
        <taxon>Gunneridae</taxon>
        <taxon>Pentapetalae</taxon>
        <taxon>rosids</taxon>
        <taxon>malvids</taxon>
        <taxon>Myrtales</taxon>
        <taxon>Lythraceae</taxon>
        <taxon>Trapa</taxon>
    </lineage>
</organism>
<evidence type="ECO:0000256" key="7">
    <source>
        <dbReference type="ARBA" id="ARBA00038471"/>
    </source>
</evidence>
<keyword evidence="6" id="KW-0325">Glycoprotein</keyword>
<dbReference type="SMART" id="SM00856">
    <property type="entry name" value="PMEI"/>
    <property type="match status" value="1"/>
</dbReference>
<gene>
    <name evidence="10" type="ORF">SAY86_006972</name>
</gene>
<evidence type="ECO:0000259" key="9">
    <source>
        <dbReference type="SMART" id="SM00856"/>
    </source>
</evidence>